<evidence type="ECO:0000313" key="2">
    <source>
        <dbReference type="Proteomes" id="UP000016584"/>
    </source>
</evidence>
<name>U2J5J8_9SPHI</name>
<dbReference type="RefSeq" id="WP_021071708.1">
    <property type="nucleotide sequence ID" value="NZ_ATDL01000020.1"/>
</dbReference>
<sequence>MRATKNNWLHAILFSILGLTLSFGVKAISNSNDILSVSKTANTEFRYKGSDTSINSITNPSNWETSDGTEECDFGELPCVVAPNMPSITNETQLTNYLNTLSPSAAVAFVEDNATKHRD</sequence>
<accession>U2J5J8</accession>
<dbReference type="OrthoDB" id="766855at2"/>
<proteinExistence type="predicted"/>
<reference evidence="1 2" key="1">
    <citation type="journal article" date="2013" name="Genome Announc.">
        <title>The Draft Genome Sequence of Sphingomonas paucimobilis Strain HER1398 (Proteobacteria), Host to the Giant PAU Phage, Indicates That It Is a Member of the Genus Sphingobacterium (Bacteroidetes).</title>
        <authorList>
            <person name="White R.A.III."/>
            <person name="Suttle C.A."/>
        </authorList>
    </citation>
    <scope>NUCLEOTIDE SEQUENCE [LARGE SCALE GENOMIC DNA]</scope>
    <source>
        <strain evidence="1 2">HER1398</strain>
    </source>
</reference>
<keyword evidence="2" id="KW-1185">Reference proteome</keyword>
<protein>
    <submittedName>
        <fullName evidence="1">Uncharacterized protein</fullName>
    </submittedName>
</protein>
<evidence type="ECO:0000313" key="1">
    <source>
        <dbReference type="EMBL" id="ERJ57938.1"/>
    </source>
</evidence>
<dbReference type="Proteomes" id="UP000016584">
    <property type="component" value="Unassembled WGS sequence"/>
</dbReference>
<dbReference type="EMBL" id="ATDL01000020">
    <property type="protein sequence ID" value="ERJ57938.1"/>
    <property type="molecule type" value="Genomic_DNA"/>
</dbReference>
<dbReference type="AlphaFoldDB" id="U2J5J8"/>
<gene>
    <name evidence="1" type="ORF">M472_04080</name>
</gene>
<dbReference type="PATRIC" id="fig|1346330.5.peg.3575"/>
<organism evidence="1 2">
    <name type="scientific">Sphingobacterium paucimobilis HER1398</name>
    <dbReference type="NCBI Taxonomy" id="1346330"/>
    <lineage>
        <taxon>Bacteria</taxon>
        <taxon>Pseudomonadati</taxon>
        <taxon>Bacteroidota</taxon>
        <taxon>Sphingobacteriia</taxon>
        <taxon>Sphingobacteriales</taxon>
        <taxon>Sphingobacteriaceae</taxon>
        <taxon>Sphingobacterium</taxon>
    </lineage>
</organism>
<comment type="caution">
    <text evidence="1">The sequence shown here is derived from an EMBL/GenBank/DDBJ whole genome shotgun (WGS) entry which is preliminary data.</text>
</comment>